<dbReference type="Proteomes" id="UP000813824">
    <property type="component" value="Unassembled WGS sequence"/>
</dbReference>
<organism evidence="1 2">
    <name type="scientific">Cristinia sonorae</name>
    <dbReference type="NCBI Taxonomy" id="1940300"/>
    <lineage>
        <taxon>Eukaryota</taxon>
        <taxon>Fungi</taxon>
        <taxon>Dikarya</taxon>
        <taxon>Basidiomycota</taxon>
        <taxon>Agaricomycotina</taxon>
        <taxon>Agaricomycetes</taxon>
        <taxon>Agaricomycetidae</taxon>
        <taxon>Agaricales</taxon>
        <taxon>Pleurotineae</taxon>
        <taxon>Stephanosporaceae</taxon>
        <taxon>Cristinia</taxon>
    </lineage>
</organism>
<proteinExistence type="predicted"/>
<evidence type="ECO:0000313" key="2">
    <source>
        <dbReference type="Proteomes" id="UP000813824"/>
    </source>
</evidence>
<name>A0A8K0XKT5_9AGAR</name>
<dbReference type="AlphaFoldDB" id="A0A8K0XKT5"/>
<dbReference type="OrthoDB" id="2800092at2759"/>
<evidence type="ECO:0000313" key="1">
    <source>
        <dbReference type="EMBL" id="KAH8084316.1"/>
    </source>
</evidence>
<reference evidence="1" key="1">
    <citation type="journal article" date="2021" name="New Phytol.">
        <title>Evolutionary innovations through gain and loss of genes in the ectomycorrhizal Boletales.</title>
        <authorList>
            <person name="Wu G."/>
            <person name="Miyauchi S."/>
            <person name="Morin E."/>
            <person name="Kuo A."/>
            <person name="Drula E."/>
            <person name="Varga T."/>
            <person name="Kohler A."/>
            <person name="Feng B."/>
            <person name="Cao Y."/>
            <person name="Lipzen A."/>
            <person name="Daum C."/>
            <person name="Hundley H."/>
            <person name="Pangilinan J."/>
            <person name="Johnson J."/>
            <person name="Barry K."/>
            <person name="LaButti K."/>
            <person name="Ng V."/>
            <person name="Ahrendt S."/>
            <person name="Min B."/>
            <person name="Choi I.G."/>
            <person name="Park H."/>
            <person name="Plett J.M."/>
            <person name="Magnuson J."/>
            <person name="Spatafora J.W."/>
            <person name="Nagy L.G."/>
            <person name="Henrissat B."/>
            <person name="Grigoriev I.V."/>
            <person name="Yang Z.L."/>
            <person name="Xu J."/>
            <person name="Martin F.M."/>
        </authorList>
    </citation>
    <scope>NUCLEOTIDE SEQUENCE</scope>
    <source>
        <strain evidence="1">KKN 215</strain>
    </source>
</reference>
<gene>
    <name evidence="1" type="ORF">BXZ70DRAFT_568744</name>
</gene>
<keyword evidence="2" id="KW-1185">Reference proteome</keyword>
<sequence length="111" mass="12245">MPIINAPAPNTPYYTPAQYPAAGTPAAHQVLQEDGEEKPVPKLFQSLKIRGVEFHNRIWVSRPSQSCTVNFLFDGLCPEIWSFSCRRALPPLGLFHDVCGVASSGDLRCAF</sequence>
<dbReference type="EMBL" id="JAEVFJ010000046">
    <property type="protein sequence ID" value="KAH8084316.1"/>
    <property type="molecule type" value="Genomic_DNA"/>
</dbReference>
<comment type="caution">
    <text evidence="1">The sequence shown here is derived from an EMBL/GenBank/DDBJ whole genome shotgun (WGS) entry which is preliminary data.</text>
</comment>
<accession>A0A8K0XKT5</accession>
<protein>
    <submittedName>
        <fullName evidence="1">Uncharacterized protein</fullName>
    </submittedName>
</protein>